<proteinExistence type="inferred from homology"/>
<sequence>MLPLSGGQAQLGRNLSRAARLAAPDPQNDPEFTFADSGTAIDSAVLAARAAVAGGARMLLGPLFGAQAAAVAQAVGRDVPVVSFSNDASLAGGGLFIYGVTPAQSASAVLGYAAARGKRRITVVAPPGALGTQAARAAAEVARRTGITLGSPVIAAGGIAGPALLAQVRAASGGTLPDAVYLPAAGPELPALASALGGSGVQLLGSAQWASIDAQSNAALRGAWYAAPDPLRFDPFAEAYREAFDESPGILAGLAFDAVEMARYLGRVGAQDAAGLTRPEGFNGILGPYSFASDGTCQRALAVLQVEQGALTLIGGAAG</sequence>
<dbReference type="Gene3D" id="3.40.50.2300">
    <property type="match status" value="2"/>
</dbReference>
<keyword evidence="3" id="KW-0813">Transport</keyword>
<dbReference type="InterPro" id="IPR051010">
    <property type="entry name" value="BCAA_transport"/>
</dbReference>
<keyword evidence="5" id="KW-0449">Lipoprotein</keyword>
<dbReference type="PANTHER" id="PTHR30483:SF6">
    <property type="entry name" value="PERIPLASMIC BINDING PROTEIN OF ABC TRANSPORTER FOR NATURAL AMINO ACIDS"/>
    <property type="match status" value="1"/>
</dbReference>
<evidence type="ECO:0000256" key="1">
    <source>
        <dbReference type="ARBA" id="ARBA00010062"/>
    </source>
</evidence>
<dbReference type="InterPro" id="IPR028081">
    <property type="entry name" value="Leu-bd"/>
</dbReference>
<dbReference type="PANTHER" id="PTHR30483">
    <property type="entry name" value="LEUCINE-SPECIFIC-BINDING PROTEIN"/>
    <property type="match status" value="1"/>
</dbReference>
<evidence type="ECO:0000256" key="3">
    <source>
        <dbReference type="ARBA" id="ARBA00022970"/>
    </source>
</evidence>
<organism evidence="5 6">
    <name type="scientific">Profundibacterium mesophilum KAUST100406-0324</name>
    <dbReference type="NCBI Taxonomy" id="1037889"/>
    <lineage>
        <taxon>Bacteria</taxon>
        <taxon>Pseudomonadati</taxon>
        <taxon>Pseudomonadota</taxon>
        <taxon>Alphaproteobacteria</taxon>
        <taxon>Rhodobacterales</taxon>
        <taxon>Roseobacteraceae</taxon>
        <taxon>Profundibacterium</taxon>
    </lineage>
</organism>
<dbReference type="GO" id="GO:0006865">
    <property type="term" value="P:amino acid transport"/>
    <property type="evidence" value="ECO:0007669"/>
    <property type="project" value="UniProtKB-KW"/>
</dbReference>
<evidence type="ECO:0000313" key="6">
    <source>
        <dbReference type="Proteomes" id="UP000698242"/>
    </source>
</evidence>
<protein>
    <submittedName>
        <fullName evidence="5">LppC putative lipoprotein domain containing protein</fullName>
    </submittedName>
</protein>
<name>A0A921NP97_9RHOB</name>
<evidence type="ECO:0000313" key="5">
    <source>
        <dbReference type="EMBL" id="KAF0675831.1"/>
    </source>
</evidence>
<comment type="similarity">
    <text evidence="1">Belongs to the leucine-binding protein family.</text>
</comment>
<evidence type="ECO:0000259" key="4">
    <source>
        <dbReference type="Pfam" id="PF13458"/>
    </source>
</evidence>
<dbReference type="SUPFAM" id="SSF53822">
    <property type="entry name" value="Periplasmic binding protein-like I"/>
    <property type="match status" value="1"/>
</dbReference>
<dbReference type="InterPro" id="IPR028082">
    <property type="entry name" value="Peripla_BP_I"/>
</dbReference>
<reference evidence="5" key="1">
    <citation type="submission" date="2013-03" db="EMBL/GenBank/DDBJ databases">
        <title>Genome Sequence of the Profundibacterium mesophilum strain KAUST100406-0324T from Red Sea, a novel genus in the family Rhodobacteraceae.</title>
        <authorList>
            <person name="Essack M."/>
            <person name="Alam I."/>
            <person name="Lafi F."/>
            <person name="Alawi W."/>
            <person name="Kamanu F."/>
            <person name="Al-Suwailem A."/>
            <person name="Lee O.O."/>
            <person name="Xu Y."/>
            <person name="Bajic V."/>
            <person name="Qian P.-Y."/>
            <person name="Archer J."/>
        </authorList>
    </citation>
    <scope>NUCLEOTIDE SEQUENCE</scope>
    <source>
        <strain evidence="5">KAUST100406-0324</strain>
    </source>
</reference>
<feature type="domain" description="Leucine-binding protein" evidence="4">
    <location>
        <begin position="2"/>
        <end position="309"/>
    </location>
</feature>
<gene>
    <name evidence="5" type="ORF">PMES_01917</name>
</gene>
<comment type="caution">
    <text evidence="5">The sequence shown here is derived from an EMBL/GenBank/DDBJ whole genome shotgun (WGS) entry which is preliminary data.</text>
</comment>
<keyword evidence="6" id="KW-1185">Reference proteome</keyword>
<keyword evidence="3" id="KW-0029">Amino-acid transport</keyword>
<accession>A0A921NP97</accession>
<dbReference type="Pfam" id="PF13458">
    <property type="entry name" value="Peripla_BP_6"/>
    <property type="match status" value="1"/>
</dbReference>
<keyword evidence="2" id="KW-0732">Signal</keyword>
<dbReference type="Proteomes" id="UP000698242">
    <property type="component" value="Unassembled WGS sequence"/>
</dbReference>
<evidence type="ECO:0000256" key="2">
    <source>
        <dbReference type="ARBA" id="ARBA00022729"/>
    </source>
</evidence>
<dbReference type="AlphaFoldDB" id="A0A921NP97"/>
<dbReference type="EMBL" id="APKE01000022">
    <property type="protein sequence ID" value="KAF0675831.1"/>
    <property type="molecule type" value="Genomic_DNA"/>
</dbReference>